<proteinExistence type="predicted"/>
<organism evidence="1 2">
    <name type="scientific">Paenibacillus peoriae</name>
    <dbReference type="NCBI Taxonomy" id="59893"/>
    <lineage>
        <taxon>Bacteria</taxon>
        <taxon>Bacillati</taxon>
        <taxon>Bacillota</taxon>
        <taxon>Bacilli</taxon>
        <taxon>Bacillales</taxon>
        <taxon>Paenibacillaceae</taxon>
        <taxon>Paenibacillus</taxon>
    </lineage>
</organism>
<evidence type="ECO:0000313" key="2">
    <source>
        <dbReference type="Proteomes" id="UP000516384"/>
    </source>
</evidence>
<reference evidence="1 2" key="1">
    <citation type="submission" date="2020-09" db="EMBL/GenBank/DDBJ databases">
        <title>Characterization of Paenibacillus peoriae strain ZF390 with broad-spectrum antimicrobial activity as a potential biocontrol agent.</title>
        <authorList>
            <person name="Li L."/>
            <person name="Zhao Y."/>
            <person name="Li B."/>
            <person name="Xie X."/>
        </authorList>
    </citation>
    <scope>NUCLEOTIDE SEQUENCE [LARGE SCALE GENOMIC DNA]</scope>
    <source>
        <strain evidence="1 2">ZF390</strain>
    </source>
</reference>
<accession>A0A7H0YFA4</accession>
<sequence length="68" mass="7745">MKVKLHIDSGHDAGAMWFAYSTVYSSPDGSGWYSLVIIEKNGFFPMRHTEQKPVQRSTVSLKQRRKTG</sequence>
<dbReference type="RefSeq" id="WP_080771912.1">
    <property type="nucleotide sequence ID" value="NZ_CP061172.1"/>
</dbReference>
<dbReference type="Proteomes" id="UP000516384">
    <property type="component" value="Chromosome"/>
</dbReference>
<name>A0A7H0YFA4_9BACL</name>
<protein>
    <submittedName>
        <fullName evidence="1">Uncharacterized protein</fullName>
    </submittedName>
</protein>
<gene>
    <name evidence="1" type="ORF">IAQ67_12575</name>
</gene>
<dbReference type="EMBL" id="CP061172">
    <property type="protein sequence ID" value="QNR69762.1"/>
    <property type="molecule type" value="Genomic_DNA"/>
</dbReference>
<dbReference type="AlphaFoldDB" id="A0A7H0YFA4"/>
<evidence type="ECO:0000313" key="1">
    <source>
        <dbReference type="EMBL" id="QNR69762.1"/>
    </source>
</evidence>